<evidence type="ECO:0000256" key="2">
    <source>
        <dbReference type="ARBA" id="ARBA00004584"/>
    </source>
</evidence>
<keyword evidence="5" id="KW-0539">Nucleus</keyword>
<evidence type="ECO:0000256" key="1">
    <source>
        <dbReference type="ARBA" id="ARBA00004123"/>
    </source>
</evidence>
<dbReference type="GO" id="GO:0005634">
    <property type="term" value="C:nucleus"/>
    <property type="evidence" value="ECO:0007669"/>
    <property type="project" value="UniProtKB-SubCell"/>
</dbReference>
<dbReference type="GO" id="GO:0000939">
    <property type="term" value="C:inner kinetochore"/>
    <property type="evidence" value="ECO:0007669"/>
    <property type="project" value="TreeGrafter"/>
</dbReference>
<dbReference type="EMBL" id="JAINUF010000008">
    <property type="protein sequence ID" value="KAJ8351179.1"/>
    <property type="molecule type" value="Genomic_DNA"/>
</dbReference>
<organism evidence="9 10">
    <name type="scientific">Synaphobranchus kaupii</name>
    <name type="common">Kaup's arrowtooth eel</name>
    <dbReference type="NCBI Taxonomy" id="118154"/>
    <lineage>
        <taxon>Eukaryota</taxon>
        <taxon>Metazoa</taxon>
        <taxon>Chordata</taxon>
        <taxon>Craniata</taxon>
        <taxon>Vertebrata</taxon>
        <taxon>Euteleostomi</taxon>
        <taxon>Actinopterygii</taxon>
        <taxon>Neopterygii</taxon>
        <taxon>Teleostei</taxon>
        <taxon>Anguilliformes</taxon>
        <taxon>Synaphobranchidae</taxon>
        <taxon>Synaphobranchus</taxon>
    </lineage>
</organism>
<dbReference type="InterPro" id="IPR012485">
    <property type="entry name" value="CENP-I"/>
</dbReference>
<evidence type="ECO:0000313" key="9">
    <source>
        <dbReference type="EMBL" id="KAJ8351179.1"/>
    </source>
</evidence>
<feature type="transmembrane region" description="Helical" evidence="8">
    <location>
        <begin position="234"/>
        <end position="251"/>
    </location>
</feature>
<feature type="transmembrane region" description="Helical" evidence="8">
    <location>
        <begin position="209"/>
        <end position="228"/>
    </location>
</feature>
<keyword evidence="4" id="KW-0158">Chromosome</keyword>
<evidence type="ECO:0000256" key="8">
    <source>
        <dbReference type="SAM" id="Phobius"/>
    </source>
</evidence>
<evidence type="ECO:0000256" key="6">
    <source>
        <dbReference type="ARBA" id="ARBA00023328"/>
    </source>
</evidence>
<dbReference type="Pfam" id="PF07778">
    <property type="entry name" value="CENP-I"/>
    <property type="match status" value="1"/>
</dbReference>
<comment type="similarity">
    <text evidence="3">Belongs to the CENP-I/CTF3 family.</text>
</comment>
<evidence type="ECO:0008006" key="11">
    <source>
        <dbReference type="Google" id="ProtNLM"/>
    </source>
</evidence>
<feature type="compositionally biased region" description="Low complexity" evidence="7">
    <location>
        <begin position="121"/>
        <end position="145"/>
    </location>
</feature>
<dbReference type="GO" id="GO:0034080">
    <property type="term" value="P:CENP-A containing chromatin assembly"/>
    <property type="evidence" value="ECO:0007669"/>
    <property type="project" value="TreeGrafter"/>
</dbReference>
<accession>A0A9Q1F570</accession>
<evidence type="ECO:0000256" key="7">
    <source>
        <dbReference type="SAM" id="MobiDB-lite"/>
    </source>
</evidence>
<reference evidence="9" key="1">
    <citation type="journal article" date="2023" name="Science">
        <title>Genome structures resolve the early diversification of teleost fishes.</title>
        <authorList>
            <person name="Parey E."/>
            <person name="Louis A."/>
            <person name="Montfort J."/>
            <person name="Bouchez O."/>
            <person name="Roques C."/>
            <person name="Iampietro C."/>
            <person name="Lluch J."/>
            <person name="Castinel A."/>
            <person name="Donnadieu C."/>
            <person name="Desvignes T."/>
            <person name="Floi Bucao C."/>
            <person name="Jouanno E."/>
            <person name="Wen M."/>
            <person name="Mejri S."/>
            <person name="Dirks R."/>
            <person name="Jansen H."/>
            <person name="Henkel C."/>
            <person name="Chen W.J."/>
            <person name="Zahm M."/>
            <person name="Cabau C."/>
            <person name="Klopp C."/>
            <person name="Thompson A.W."/>
            <person name="Robinson-Rechavi M."/>
            <person name="Braasch I."/>
            <person name="Lecointre G."/>
            <person name="Bobe J."/>
            <person name="Postlethwait J.H."/>
            <person name="Berthelot C."/>
            <person name="Roest Crollius H."/>
            <person name="Guiguen Y."/>
        </authorList>
    </citation>
    <scope>NUCLEOTIDE SEQUENCE</scope>
    <source>
        <strain evidence="9">WJC10195</strain>
    </source>
</reference>
<dbReference type="Proteomes" id="UP001152622">
    <property type="component" value="Chromosome 8"/>
</dbReference>
<dbReference type="PANTHER" id="PTHR48208:SF2">
    <property type="entry name" value="CENTROMERE PROTEIN I"/>
    <property type="match status" value="1"/>
</dbReference>
<evidence type="ECO:0000256" key="3">
    <source>
        <dbReference type="ARBA" id="ARBA00005470"/>
    </source>
</evidence>
<evidence type="ECO:0000256" key="5">
    <source>
        <dbReference type="ARBA" id="ARBA00023242"/>
    </source>
</evidence>
<protein>
    <recommendedName>
        <fullName evidence="11">Centromere protein I</fullName>
    </recommendedName>
</protein>
<evidence type="ECO:0000313" key="10">
    <source>
        <dbReference type="Proteomes" id="UP001152622"/>
    </source>
</evidence>
<feature type="compositionally biased region" description="Polar residues" evidence="7">
    <location>
        <begin position="64"/>
        <end position="75"/>
    </location>
</feature>
<feature type="region of interest" description="Disordered" evidence="7">
    <location>
        <begin position="64"/>
        <end position="152"/>
    </location>
</feature>
<sequence length="951" mass="108135">MANKDFLEDPFLHNYEDYLMSVWGRNPDRHPSKGPAWSCVRETMGPGESEGFLVPGSVGGLSYPSTEDQFSTRPCSPTPRLFPKRSHLRCPRPPELSLLRRHPPELSLLRRHPPELAGQWSGAQAGRRRGSGSSSTATAGRQQRQQRQERQHINSTAALAKRAYKSYAKALPGLKKLGISSVLLRKIIGTLEVSCGVVLTLVPGRPKDVANFLLLLVMLAVLFFHQLVGDPLKRYAHALVFGILLTCRLLIARQSEERPEREETREQQVNAEEKNKVKVSYDRSLRVAENERKKSEAEDPFLLALKYFSRVEDGTPWKGNDVLERHVAVVERLALSQGLPPEAIPVLLDFALSLRMGTTLCVRMLKILIPASVVPQDAVIQGVSWLCVGKMPIGTQVMFLRWLLTVFDLIDSKDQLRAIYGFIFSFVTEESLGRQPFLMHLLALYKVFSPELVTLSFPSKMKSGFKNHNSTWKAALSSVQRRNNVEVASDLRLTFGVREQPVSKKRKMNSHLTVPAVSSLPLRVSSSKKALPLEQLRAFPQLLQNLDRIELPAQMGSMLGSSLALHYMDCLRDSSAFLRLNFWLGHALHEEFLFCREASSQNMEEAARFLNTLISTQRLLQEGFSSTEVFLYRFLRVWDGSLLRPQILALLSDISVVPSSRIKVLLFEPLMQLFFTSSLFFKCSVIECLNSMLLKWLTWHSVYALEDELDISVSSQTPVNMTLSGLMDSVVELVQFVGRISTIGLQLEGYHTLLLSFTLDFYETVCDMYLKYDLPLVLMPPAGVFYPALLSTSPVSVDRLCHIMHRYRTNLVSAKRQEKQPEKPFHISRKTYREFNQYVVSMVSCLWNSRAFLPGMGIELGEDVLARSKVSEYWSTFNLIHHPAFMSCAIDFHQKCWPERKELDLNSIKVGKRWDWYTEFLFSQGFHGIKEFVQSSFSRRSSIKETGNDLQ</sequence>
<keyword evidence="8" id="KW-0472">Membrane</keyword>
<dbReference type="AlphaFoldDB" id="A0A9Q1F570"/>
<dbReference type="PANTHER" id="PTHR48208">
    <property type="entry name" value="CENTROMERE PROTEIN I"/>
    <property type="match status" value="1"/>
</dbReference>
<gene>
    <name evidence="9" type="ORF">SKAU_G00226550</name>
</gene>
<keyword evidence="8" id="KW-1133">Transmembrane helix</keyword>
<dbReference type="GO" id="GO:0000070">
    <property type="term" value="P:mitotic sister chromatid segregation"/>
    <property type="evidence" value="ECO:0007669"/>
    <property type="project" value="TreeGrafter"/>
</dbReference>
<dbReference type="OrthoDB" id="6347512at2759"/>
<keyword evidence="10" id="KW-1185">Reference proteome</keyword>
<keyword evidence="8" id="KW-0812">Transmembrane</keyword>
<keyword evidence="6" id="KW-0137">Centromere</keyword>
<name>A0A9Q1F570_SYNKA</name>
<evidence type="ECO:0000256" key="4">
    <source>
        <dbReference type="ARBA" id="ARBA00022454"/>
    </source>
</evidence>
<comment type="subcellular location">
    <subcellularLocation>
        <location evidence="2">Chromosome</location>
        <location evidence="2">Centromere</location>
    </subcellularLocation>
    <subcellularLocation>
        <location evidence="1">Nucleus</location>
    </subcellularLocation>
</comment>
<proteinExistence type="inferred from homology"/>
<comment type="caution">
    <text evidence="9">The sequence shown here is derived from an EMBL/GenBank/DDBJ whole genome shotgun (WGS) entry which is preliminary data.</text>
</comment>